<feature type="transmembrane region" description="Helical" evidence="1">
    <location>
        <begin position="215"/>
        <end position="234"/>
    </location>
</feature>
<keyword evidence="1" id="KW-0812">Transmembrane</keyword>
<evidence type="ECO:0000256" key="1">
    <source>
        <dbReference type="SAM" id="Phobius"/>
    </source>
</evidence>
<protein>
    <submittedName>
        <fullName evidence="2">Variable surface protein</fullName>
    </submittedName>
</protein>
<accession>A0A1Y1JTC4</accession>
<gene>
    <name evidence="2" type="ORF">PGO_004450</name>
</gene>
<reference evidence="3" key="1">
    <citation type="submission" date="2017-04" db="EMBL/GenBank/DDBJ databases">
        <title>Plasmodium gonderi genome.</title>
        <authorList>
            <person name="Arisue N."/>
            <person name="Honma H."/>
            <person name="Kawai S."/>
            <person name="Tougan T."/>
            <person name="Tanabe K."/>
            <person name="Horii T."/>
        </authorList>
    </citation>
    <scope>NUCLEOTIDE SEQUENCE [LARGE SCALE GENOMIC DNA]</scope>
    <source>
        <strain evidence="3">ATCC 30045</strain>
    </source>
</reference>
<evidence type="ECO:0000313" key="3">
    <source>
        <dbReference type="Proteomes" id="UP000195521"/>
    </source>
</evidence>
<sequence>MKDNIYASVALFPTCKETLDKYKEQEQGISATYCTQVTGISTNIKTKFNQNCPKADFYLNEIYKSSHSNDELKRAACIYIYYWIYNDILKDTGNDIEIQNLYNGFLEAHHKPGDLNFKDFVDIKITKNELKKLKDIYEIDTEIKNMDKDKCACAKKLYNFYIQQEDECKHKSNNDFCDELENIRDRYNAQMINTNCPDGTPQLLPSFHPLNITKLIITTIVIIIVISIFIIILYKNYQVIFRGIGNIIYY</sequence>
<keyword evidence="1" id="KW-0472">Membrane</keyword>
<dbReference type="OrthoDB" id="382545at2759"/>
<dbReference type="GeneID" id="39745503"/>
<feature type="non-terminal residue" evidence="2">
    <location>
        <position position="250"/>
    </location>
</feature>
<dbReference type="EMBL" id="BDQF01000639">
    <property type="protein sequence ID" value="GAW84695.1"/>
    <property type="molecule type" value="Genomic_DNA"/>
</dbReference>
<dbReference type="OMA" id="NAQMINT"/>
<keyword evidence="3" id="KW-1185">Reference proteome</keyword>
<name>A0A1Y1JTC4_PLAGO</name>
<dbReference type="RefSeq" id="XP_028547284.1">
    <property type="nucleotide sequence ID" value="XM_028691483.1"/>
</dbReference>
<dbReference type="AlphaFoldDB" id="A0A1Y1JTC4"/>
<comment type="caution">
    <text evidence="2">The sequence shown here is derived from an EMBL/GenBank/DDBJ whole genome shotgun (WGS) entry which is preliminary data.</text>
</comment>
<organism evidence="2 3">
    <name type="scientific">Plasmodium gonderi</name>
    <dbReference type="NCBI Taxonomy" id="77519"/>
    <lineage>
        <taxon>Eukaryota</taxon>
        <taxon>Sar</taxon>
        <taxon>Alveolata</taxon>
        <taxon>Apicomplexa</taxon>
        <taxon>Aconoidasida</taxon>
        <taxon>Haemosporida</taxon>
        <taxon>Plasmodiidae</taxon>
        <taxon>Plasmodium</taxon>
        <taxon>Plasmodium (Plasmodium)</taxon>
    </lineage>
</organism>
<proteinExistence type="predicted"/>
<keyword evidence="1" id="KW-1133">Transmembrane helix</keyword>
<dbReference type="Proteomes" id="UP000195521">
    <property type="component" value="Unassembled WGS sequence"/>
</dbReference>
<evidence type="ECO:0000313" key="2">
    <source>
        <dbReference type="EMBL" id="GAW84695.1"/>
    </source>
</evidence>